<name>A0A453JR49_AEGTS</name>
<sequence length="81" mass="9940">NLSVLEAYQDLKDKLNYHFFMEIIILGSWAIWISRNNKIFENITPSFQGWKFIFMEELKLLKYRMKKKYELQFTAWLEALL</sequence>
<accession>A0A453JR49</accession>
<keyword evidence="1" id="KW-0812">Transmembrane</keyword>
<organism evidence="2 3">
    <name type="scientific">Aegilops tauschii subsp. strangulata</name>
    <name type="common">Goatgrass</name>
    <dbReference type="NCBI Taxonomy" id="200361"/>
    <lineage>
        <taxon>Eukaryota</taxon>
        <taxon>Viridiplantae</taxon>
        <taxon>Streptophyta</taxon>
        <taxon>Embryophyta</taxon>
        <taxon>Tracheophyta</taxon>
        <taxon>Spermatophyta</taxon>
        <taxon>Magnoliopsida</taxon>
        <taxon>Liliopsida</taxon>
        <taxon>Poales</taxon>
        <taxon>Poaceae</taxon>
        <taxon>BOP clade</taxon>
        <taxon>Pooideae</taxon>
        <taxon>Triticodae</taxon>
        <taxon>Triticeae</taxon>
        <taxon>Triticinae</taxon>
        <taxon>Aegilops</taxon>
    </lineage>
</organism>
<reference evidence="2" key="5">
    <citation type="journal article" date="2021" name="G3 (Bethesda)">
        <title>Aegilops tauschii genome assembly Aet v5.0 features greater sequence contiguity and improved annotation.</title>
        <authorList>
            <person name="Wang L."/>
            <person name="Zhu T."/>
            <person name="Rodriguez J.C."/>
            <person name="Deal K.R."/>
            <person name="Dubcovsky J."/>
            <person name="McGuire P.E."/>
            <person name="Lux T."/>
            <person name="Spannagl M."/>
            <person name="Mayer K.F.X."/>
            <person name="Baldrich P."/>
            <person name="Meyers B.C."/>
            <person name="Huo N."/>
            <person name="Gu Y.Q."/>
            <person name="Zhou H."/>
            <person name="Devos K.M."/>
            <person name="Bennetzen J.L."/>
            <person name="Unver T."/>
            <person name="Budak H."/>
            <person name="Gulick P.J."/>
            <person name="Galiba G."/>
            <person name="Kalapos B."/>
            <person name="Nelson D.R."/>
            <person name="Li P."/>
            <person name="You F.M."/>
            <person name="Luo M.C."/>
            <person name="Dvorak J."/>
        </authorList>
    </citation>
    <scope>NUCLEOTIDE SEQUENCE [LARGE SCALE GENOMIC DNA]</scope>
    <source>
        <strain evidence="2">cv. AL8/78</strain>
    </source>
</reference>
<keyword evidence="1" id="KW-0472">Membrane</keyword>
<evidence type="ECO:0000256" key="1">
    <source>
        <dbReference type="SAM" id="Phobius"/>
    </source>
</evidence>
<protein>
    <submittedName>
        <fullName evidence="2">Uncharacterized protein</fullName>
    </submittedName>
</protein>
<evidence type="ECO:0000313" key="3">
    <source>
        <dbReference type="Proteomes" id="UP000015105"/>
    </source>
</evidence>
<reference evidence="2" key="4">
    <citation type="submission" date="2019-03" db="UniProtKB">
        <authorList>
            <consortium name="EnsemblPlants"/>
        </authorList>
    </citation>
    <scope>IDENTIFICATION</scope>
</reference>
<dbReference type="STRING" id="200361.A0A453JR49"/>
<keyword evidence="3" id="KW-1185">Reference proteome</keyword>
<dbReference type="AlphaFoldDB" id="A0A453JR49"/>
<dbReference type="Gramene" id="AET5Gv20162700.1">
    <property type="protein sequence ID" value="AET5Gv20162700.1"/>
    <property type="gene ID" value="AET5Gv20162700"/>
</dbReference>
<feature type="transmembrane region" description="Helical" evidence="1">
    <location>
        <begin position="15"/>
        <end position="33"/>
    </location>
</feature>
<reference evidence="3" key="1">
    <citation type="journal article" date="2014" name="Science">
        <title>Ancient hybridizations among the ancestral genomes of bread wheat.</title>
        <authorList>
            <consortium name="International Wheat Genome Sequencing Consortium,"/>
            <person name="Marcussen T."/>
            <person name="Sandve S.R."/>
            <person name="Heier L."/>
            <person name="Spannagl M."/>
            <person name="Pfeifer M."/>
            <person name="Jakobsen K.S."/>
            <person name="Wulff B.B."/>
            <person name="Steuernagel B."/>
            <person name="Mayer K.F."/>
            <person name="Olsen O.A."/>
        </authorList>
    </citation>
    <scope>NUCLEOTIDE SEQUENCE [LARGE SCALE GENOMIC DNA]</scope>
    <source>
        <strain evidence="3">cv. AL8/78</strain>
    </source>
</reference>
<keyword evidence="1" id="KW-1133">Transmembrane helix</keyword>
<dbReference type="Proteomes" id="UP000015105">
    <property type="component" value="Chromosome 5D"/>
</dbReference>
<dbReference type="EnsemblPlants" id="AET5Gv20162700.1">
    <property type="protein sequence ID" value="AET5Gv20162700.1"/>
    <property type="gene ID" value="AET5Gv20162700"/>
</dbReference>
<proteinExistence type="predicted"/>
<reference evidence="2" key="3">
    <citation type="journal article" date="2017" name="Nature">
        <title>Genome sequence of the progenitor of the wheat D genome Aegilops tauschii.</title>
        <authorList>
            <person name="Luo M.C."/>
            <person name="Gu Y.Q."/>
            <person name="Puiu D."/>
            <person name="Wang H."/>
            <person name="Twardziok S.O."/>
            <person name="Deal K.R."/>
            <person name="Huo N."/>
            <person name="Zhu T."/>
            <person name="Wang L."/>
            <person name="Wang Y."/>
            <person name="McGuire P.E."/>
            <person name="Liu S."/>
            <person name="Long H."/>
            <person name="Ramasamy R.K."/>
            <person name="Rodriguez J.C."/>
            <person name="Van S.L."/>
            <person name="Yuan L."/>
            <person name="Wang Z."/>
            <person name="Xia Z."/>
            <person name="Xiao L."/>
            <person name="Anderson O.D."/>
            <person name="Ouyang S."/>
            <person name="Liang Y."/>
            <person name="Zimin A.V."/>
            <person name="Pertea G."/>
            <person name="Qi P."/>
            <person name="Bennetzen J.L."/>
            <person name="Dai X."/>
            <person name="Dawson M.W."/>
            <person name="Muller H.G."/>
            <person name="Kugler K."/>
            <person name="Rivarola-Duarte L."/>
            <person name="Spannagl M."/>
            <person name="Mayer K.F.X."/>
            <person name="Lu F.H."/>
            <person name="Bevan M.W."/>
            <person name="Leroy P."/>
            <person name="Li P."/>
            <person name="You F.M."/>
            <person name="Sun Q."/>
            <person name="Liu Z."/>
            <person name="Lyons E."/>
            <person name="Wicker T."/>
            <person name="Salzberg S.L."/>
            <person name="Devos K.M."/>
            <person name="Dvorak J."/>
        </authorList>
    </citation>
    <scope>NUCLEOTIDE SEQUENCE [LARGE SCALE GENOMIC DNA]</scope>
    <source>
        <strain evidence="2">cv. AL8/78</strain>
    </source>
</reference>
<reference evidence="3" key="2">
    <citation type="journal article" date="2017" name="Nat. Plants">
        <title>The Aegilops tauschii genome reveals multiple impacts of transposons.</title>
        <authorList>
            <person name="Zhao G."/>
            <person name="Zou C."/>
            <person name="Li K."/>
            <person name="Wang K."/>
            <person name="Li T."/>
            <person name="Gao L."/>
            <person name="Zhang X."/>
            <person name="Wang H."/>
            <person name="Yang Z."/>
            <person name="Liu X."/>
            <person name="Jiang W."/>
            <person name="Mao L."/>
            <person name="Kong X."/>
            <person name="Jiao Y."/>
            <person name="Jia J."/>
        </authorList>
    </citation>
    <scope>NUCLEOTIDE SEQUENCE [LARGE SCALE GENOMIC DNA]</scope>
    <source>
        <strain evidence="3">cv. AL8/78</strain>
    </source>
</reference>
<evidence type="ECO:0000313" key="2">
    <source>
        <dbReference type="EnsemblPlants" id="AET5Gv20162700.1"/>
    </source>
</evidence>